<sequence>MATAIAEMPAAPYPEIDQFKLTPNTTYQQQYCGENISGMGAIDYEGRKQALKGKIREMILQIRQPKKPYKMHRGPWEEMPVSEEARRIQGEREAQGQTGLTDSKDIREVDKRSKDAMIKKAEDQVRLAVKQYMDSINYKQQKDSAKNMGKKTPTQGGKDNTVQGRTDLMITSTAMKPQPKPAIQHADIVDAYMGKQRKKYASCLKRAPSQSTAGLGSGSVRTPSPDIDLGDLGGGSVSSPLPAEDHGFPSDVTAPSPALAGLPADTGRPLSKSRQTPQETHWSVWQQRGTPKPSSTPAPPASARGLTPRLRTPASRGGVPATPRPASRSFSRASAHPPGQTPTPVIPYCTPPPKALGPTATEVFGTPEPGPNFPPNTQEIDERALGPKVLTNVNFRSYHDSKYRESPVPVEMFQPRDGMAASHARSLRVRTTSPTRQLGQLPRRSTKSAAPMYEHPINQERRMINNTFKSLQQFESAMGPGYHSGYDESPMAGKYFRPAGGNGDYMHPGSHFQSTTAPVRGHFTIHPDWVSERKSGRLNLSHFTSSKDPNRFRYGSK</sequence>
<protein>
    <submittedName>
        <fullName evidence="3">Uncharacterized protein LOC106158731</fullName>
    </submittedName>
</protein>
<feature type="compositionally biased region" description="Polar residues" evidence="1">
    <location>
        <begin position="152"/>
        <end position="164"/>
    </location>
</feature>
<organism evidence="2 3">
    <name type="scientific">Lingula anatina</name>
    <name type="common">Brachiopod</name>
    <name type="synonym">Lingula unguis</name>
    <dbReference type="NCBI Taxonomy" id="7574"/>
    <lineage>
        <taxon>Eukaryota</taxon>
        <taxon>Metazoa</taxon>
        <taxon>Spiralia</taxon>
        <taxon>Lophotrochozoa</taxon>
        <taxon>Brachiopoda</taxon>
        <taxon>Linguliformea</taxon>
        <taxon>Lingulata</taxon>
        <taxon>Lingulida</taxon>
        <taxon>Linguloidea</taxon>
        <taxon>Lingulidae</taxon>
        <taxon>Lingula</taxon>
    </lineage>
</organism>
<feature type="compositionally biased region" description="Basic and acidic residues" evidence="1">
    <location>
        <begin position="83"/>
        <end position="94"/>
    </location>
</feature>
<evidence type="ECO:0000313" key="2">
    <source>
        <dbReference type="Proteomes" id="UP000085678"/>
    </source>
</evidence>
<feature type="region of interest" description="Disordered" evidence="1">
    <location>
        <begin position="139"/>
        <end position="164"/>
    </location>
</feature>
<feature type="compositionally biased region" description="Low complexity" evidence="1">
    <location>
        <begin position="320"/>
        <end position="338"/>
    </location>
</feature>
<dbReference type="Proteomes" id="UP000085678">
    <property type="component" value="Unplaced"/>
</dbReference>
<keyword evidence="2" id="KW-1185">Reference proteome</keyword>
<feature type="region of interest" description="Disordered" evidence="1">
    <location>
        <begin position="424"/>
        <end position="448"/>
    </location>
</feature>
<gene>
    <name evidence="3" type="primary">LOC106158731</name>
</gene>
<dbReference type="InParanoid" id="A0A1S3HXH9"/>
<feature type="compositionally biased region" description="Polar residues" evidence="1">
    <location>
        <begin position="272"/>
        <end position="289"/>
    </location>
</feature>
<dbReference type="GeneID" id="106158731"/>
<feature type="compositionally biased region" description="Pro residues" evidence="1">
    <location>
        <begin position="339"/>
        <end position="355"/>
    </location>
</feature>
<accession>A0A1S3HXH9</accession>
<dbReference type="KEGG" id="lak:106158731"/>
<feature type="compositionally biased region" description="Polar residues" evidence="1">
    <location>
        <begin position="208"/>
        <end position="222"/>
    </location>
</feature>
<dbReference type="OrthoDB" id="10037682at2759"/>
<feature type="region of interest" description="Disordered" evidence="1">
    <location>
        <begin position="200"/>
        <end position="369"/>
    </location>
</feature>
<dbReference type="AlphaFoldDB" id="A0A1S3HXH9"/>
<feature type="compositionally biased region" description="Polar residues" evidence="1">
    <location>
        <begin position="429"/>
        <end position="438"/>
    </location>
</feature>
<proteinExistence type="predicted"/>
<dbReference type="RefSeq" id="XP_013390266.1">
    <property type="nucleotide sequence ID" value="XM_013534812.1"/>
</dbReference>
<evidence type="ECO:0000256" key="1">
    <source>
        <dbReference type="SAM" id="MobiDB-lite"/>
    </source>
</evidence>
<reference evidence="3" key="1">
    <citation type="submission" date="2025-08" db="UniProtKB">
        <authorList>
            <consortium name="RefSeq"/>
        </authorList>
    </citation>
    <scope>IDENTIFICATION</scope>
    <source>
        <tissue evidence="3">Gonads</tissue>
    </source>
</reference>
<feature type="region of interest" description="Disordered" evidence="1">
    <location>
        <begin position="79"/>
        <end position="100"/>
    </location>
</feature>
<name>A0A1S3HXH9_LINAN</name>
<evidence type="ECO:0000313" key="3">
    <source>
        <dbReference type="RefSeq" id="XP_013390266.1"/>
    </source>
</evidence>